<dbReference type="CDD" id="cd00833">
    <property type="entry name" value="PKS"/>
    <property type="match status" value="2"/>
</dbReference>
<dbReference type="InterPro" id="IPR018201">
    <property type="entry name" value="Ketoacyl_synth_AS"/>
</dbReference>
<dbReference type="SMART" id="SM00822">
    <property type="entry name" value="PKS_KR"/>
    <property type="match status" value="1"/>
</dbReference>
<dbReference type="OrthoDB" id="9778690at2"/>
<comment type="caution">
    <text evidence="12">Lacks conserved residue(s) required for the propagation of feature annotation.</text>
</comment>
<dbReference type="PROSITE" id="PS52004">
    <property type="entry name" value="KS3_2"/>
    <property type="match status" value="2"/>
</dbReference>
<evidence type="ECO:0000256" key="5">
    <source>
        <dbReference type="ARBA" id="ARBA00022450"/>
    </source>
</evidence>
<evidence type="ECO:0000256" key="9">
    <source>
        <dbReference type="ARBA" id="ARBA00022737"/>
    </source>
</evidence>
<dbReference type="Pfam" id="PF22336">
    <property type="entry name" value="RhiE-like_linker"/>
    <property type="match status" value="1"/>
</dbReference>
<evidence type="ECO:0000313" key="17">
    <source>
        <dbReference type="Proteomes" id="UP000199545"/>
    </source>
</evidence>
<feature type="domain" description="PKS/mFAS DH" evidence="15">
    <location>
        <begin position="902"/>
        <end position="1190"/>
    </location>
</feature>
<dbReference type="GO" id="GO:0031177">
    <property type="term" value="F:phosphopantetheine binding"/>
    <property type="evidence" value="ECO:0007669"/>
    <property type="project" value="InterPro"/>
</dbReference>
<keyword evidence="17" id="KW-1185">Reference proteome</keyword>
<dbReference type="SUPFAM" id="SSF53901">
    <property type="entry name" value="Thiolase-like"/>
    <property type="match status" value="2"/>
</dbReference>
<dbReference type="GO" id="GO:0005886">
    <property type="term" value="C:plasma membrane"/>
    <property type="evidence" value="ECO:0007669"/>
    <property type="project" value="TreeGrafter"/>
</dbReference>
<keyword evidence="11" id="KW-0511">Multifunctional enzyme</keyword>
<dbReference type="PANTHER" id="PTHR43775:SF37">
    <property type="entry name" value="SI:DKEY-61P9.11"/>
    <property type="match status" value="1"/>
</dbReference>
<dbReference type="InterPro" id="IPR020806">
    <property type="entry name" value="PKS_PP-bd"/>
</dbReference>
<dbReference type="Gene3D" id="3.10.129.120">
    <property type="match status" value="1"/>
</dbReference>
<dbReference type="Gene3D" id="1.10.1240.100">
    <property type="match status" value="1"/>
</dbReference>
<dbReference type="GO" id="GO:0071770">
    <property type="term" value="P:DIM/DIP cell wall layer assembly"/>
    <property type="evidence" value="ECO:0007669"/>
    <property type="project" value="TreeGrafter"/>
</dbReference>
<evidence type="ECO:0000256" key="11">
    <source>
        <dbReference type="ARBA" id="ARBA00023268"/>
    </source>
</evidence>
<accession>A0A1I3V509</accession>
<gene>
    <name evidence="16" type="ORF">SAMN05421852_1322</name>
</gene>
<comment type="subcellular location">
    <subcellularLocation>
        <location evidence="3">Cytoplasm</location>
    </subcellularLocation>
</comment>
<dbReference type="PROSITE" id="PS00012">
    <property type="entry name" value="PHOSPHOPANTETHEINE"/>
    <property type="match status" value="1"/>
</dbReference>
<dbReference type="PROSITE" id="PS50075">
    <property type="entry name" value="CARRIER"/>
    <property type="match status" value="3"/>
</dbReference>
<dbReference type="CDD" id="cd08953">
    <property type="entry name" value="KR_2_SDR_x"/>
    <property type="match status" value="1"/>
</dbReference>
<dbReference type="InterPro" id="IPR020807">
    <property type="entry name" value="PKS_DH"/>
</dbReference>
<evidence type="ECO:0000256" key="10">
    <source>
        <dbReference type="ARBA" id="ARBA00022857"/>
    </source>
</evidence>
<organism evidence="16 17">
    <name type="scientific">Thermoflavimicrobium dichotomicum</name>
    <dbReference type="NCBI Taxonomy" id="46223"/>
    <lineage>
        <taxon>Bacteria</taxon>
        <taxon>Bacillati</taxon>
        <taxon>Bacillota</taxon>
        <taxon>Bacilli</taxon>
        <taxon>Bacillales</taxon>
        <taxon>Thermoactinomycetaceae</taxon>
        <taxon>Thermoflavimicrobium</taxon>
    </lineage>
</organism>
<feature type="region of interest" description="C-terminal hotdog fold" evidence="12">
    <location>
        <begin position="1041"/>
        <end position="1190"/>
    </location>
</feature>
<dbReference type="GO" id="GO:0004315">
    <property type="term" value="F:3-oxoacyl-[acyl-carrier-protein] synthase activity"/>
    <property type="evidence" value="ECO:0007669"/>
    <property type="project" value="InterPro"/>
</dbReference>
<dbReference type="GO" id="GO:0005737">
    <property type="term" value="C:cytoplasm"/>
    <property type="evidence" value="ECO:0007669"/>
    <property type="project" value="UniProtKB-SubCell"/>
</dbReference>
<dbReference type="UniPathway" id="UPA01003"/>
<dbReference type="Gene3D" id="3.10.129.10">
    <property type="entry name" value="Hotdog Thioesterase"/>
    <property type="match status" value="1"/>
</dbReference>
<dbReference type="InterPro" id="IPR009081">
    <property type="entry name" value="PP-bd_ACP"/>
</dbReference>
<dbReference type="InterPro" id="IPR050091">
    <property type="entry name" value="PKS_NRPS_Biosynth_Enz"/>
</dbReference>
<evidence type="ECO:0000256" key="2">
    <source>
        <dbReference type="ARBA" id="ARBA00003299"/>
    </source>
</evidence>
<evidence type="ECO:0000256" key="7">
    <source>
        <dbReference type="ARBA" id="ARBA00022553"/>
    </source>
</evidence>
<dbReference type="STRING" id="46223.SAMN05421852_1322"/>
<evidence type="ECO:0000256" key="6">
    <source>
        <dbReference type="ARBA" id="ARBA00022490"/>
    </source>
</evidence>
<feature type="domain" description="Ketosynthase family 3 (KS3)" evidence="14">
    <location>
        <begin position="1811"/>
        <end position="2231"/>
    </location>
</feature>
<dbReference type="InterPro" id="IPR014031">
    <property type="entry name" value="Ketoacyl_synth_C"/>
</dbReference>
<dbReference type="SMART" id="SM00823">
    <property type="entry name" value="PKS_PP"/>
    <property type="match status" value="3"/>
</dbReference>
<sequence>MDNQLKNLYRKIREGKISTDEAAKQMKLLKSRGNLHDDLQAALLQNVSELLSVDVQNIDVNAGFDELGFDHVTLTRFINQLNQQYQLELNTAIFLQHPTIQSFADYLMNEYPNVFAKRSQSAAHHPLSAKKEMGKLQPIKQNVLQEKAIQYFKKLLSEVIKLPASRIEADAPLEIYGIDSVMVMQLTNKLEETFGPLSKTLFFEYKSIEELTGYFLEAYRDQLIELLGIEERTESSPSIPKDSAAGEVRTKSAPVSRNRSRFTSFGRKKGSSKEKEALDIAIVGVSGRYPKARNIREFWKNLREGKDCITEIPEDRWDHSLYYDENRNIPGKTYGKWGGFLDGVDEFDALFFNTSPREAMIMDPQERLFLECVYETLEDAGYTRHTLGSQQGRGLGGNVGVFVGVMYEEYQLFGSPETMQGSGHPAGIPNRVSYFCNFHGPSVAVDTMCSSSLTAIHLACQSIRQGECDAAIAGGVNLSIHPNKYLLLAQGNFLSSKGRCESFGEGGDGYVPGEGVGAILLKPLEKAIADGDQIYGIIKGTALNHGGKTNGFFVPNPNAQASVILQAFKKAGIDPRAISYIEAHGTGTALGDPIEITSLKKAFQEFTNEKQFCAIGSVKSNIGHCESAAGIAAVTKVLLQMKHRQLVPSLHSDKLNPNIDFEDTPFFVQQKLTEWKRPLVQRNGEIREYPRIAGISSFGAGGSNAHVVIEEYVPEEEAQHGSSTFPMPAIIVLSAKTEKQLQEQVRRLLTAIEEERFTDSHLANIAYTLQVGREAMDERLAIIVESIQELQEKMKGFLEGQEGIEGLYRGQVKRNKETVAIFTADEELWEAVGKWIERGKFTKLADLWVKGLPLDWNLLYGQDKPRRISLPTYPFARERYWVPIVESKPVDTSQQATPATLHPLLHQNTSDFLEYRFSSSFTGQETFLTEYGRRGQKGLPHLASLEMVRAAVNLAAGSLQQGEAMIQLKKVVWADPILVEEQPVLVNIGLISEENGDIAYEIYSKCAASQEVIVHSQGVAAFVPITPSPSLDVISLQAQFGKRTLSSGQLYEFFRAAGVDYAPEYQTVEKVYEGPDQVLARIKLPPSNFGSPLSFVLHPGILESALQVSSVLIEEGSKEALPLLQPIAMEKMDIMVTDRPLVWTRIRFSDSRKTVNHVIKLDMEWYDEQGNVCVSMKGLEVRPMKREMGRQDHSVKRSIRFVNKQWEPCAATPTKKSNRTIAILMTAETKGLAHQLSEHFARCEFWDLDQLESQLRSKRDWKNYDGLIDLVGCGERQYESLVWIEWLQQLIEQGHKEKMTLLCVTRGLESFKNDAIRLSGADRVGLYRMLQSEYSHLRSRHMDVENLIDDRTLAEQIASEFLVDCEDPEICYRHGERFRSYLAEVEDVNVRERVLRFPEDHVVWITGGTRGIGLVCAQHMIRHYGVKRLVLTGREELPPREVWDSLLQEESTTAKKIKEIRSLEAQGVQVQVLSVPLSDEFTLHQSVQEIKRSMGPIGGVIHCAGISDFKNPAFIRKSLHGIQEVLSPKVVGLNTLFNIFKNEPLQFFILFSSVSAIIPSLASGQSDYAMANAYMDYFAEANCHACPIVSIQWPSWKETGMGEAKSKAYQQTGLLSITNAEGMQLLDYVLANRTAPVILPAVVNPDIWVPRKLSQRTLKDMSSADMQKRNFWELKRERTETADSLTELTQTWLKGMFAQELRMDPSRLDPDTEFQEYGFDSIMLAQIVSRIERECKGIDLEPSALIEHPTLESFTRYLTQTYSEAVSSLFAIPESEKESTSEINTYEPAKLPRLQRRQKATLRETKVSMKREKIAIIGMACHFPGAMTLSQYWENLISGKDCITEVPKSRWDWEKFYHPKEYKDGKTISKWGGFLEGIEEFDPAFFKIPEAQAPQIDPLQRQWLEVSAEALADAGFGREDVWGKQIGVFVGTRAGGFAQKVKGRGNDWIAGTAQNFIAAHFAHIYNLKGPNMVVDTACSSSLTAIHLAVRSIQNGESELALAGGVDILLDESPFLGLSAAKVLSPDGRCKTFDAEANGIVLGEGCGVLVLKPLKKAIQDQDKIYGVIDGSALNNDGNTMGVTTPNPKAQQELIEKAIADANINPETISYIETHGTGTLIGDPIELKALTQTFAAYTSKKQFCGVGSVKSNLGHLLSAAGAASIIKVLLAIIHGEIPPTLHCHTPNPRFQFEDSPFYPVQQAKKWTSETNILRAGISAFGLGGNNAHIIVSNEGVPDTLKATLEPKGKPVIFHRKRFWPEPTKGQAIAAEHGDDPFMEFFELTKL</sequence>
<keyword evidence="7" id="KW-0597">Phosphoprotein</keyword>
<feature type="region of interest" description="N-terminal hotdog fold" evidence="12">
    <location>
        <begin position="902"/>
        <end position="1027"/>
    </location>
</feature>
<dbReference type="PROSITE" id="PS00606">
    <property type="entry name" value="KS3_1"/>
    <property type="match status" value="1"/>
</dbReference>
<dbReference type="InterPro" id="IPR054514">
    <property type="entry name" value="RhiE-like_linker"/>
</dbReference>
<dbReference type="Pfam" id="PF02801">
    <property type="entry name" value="Ketoacyl-synt_C"/>
    <property type="match status" value="2"/>
</dbReference>
<keyword evidence="10" id="KW-0521">NADP</keyword>
<evidence type="ECO:0000259" key="13">
    <source>
        <dbReference type="PROSITE" id="PS50075"/>
    </source>
</evidence>
<dbReference type="PANTHER" id="PTHR43775">
    <property type="entry name" value="FATTY ACID SYNTHASE"/>
    <property type="match status" value="1"/>
</dbReference>
<keyword evidence="9" id="KW-0677">Repeat</keyword>
<feature type="domain" description="Carrier" evidence="13">
    <location>
        <begin position="146"/>
        <end position="219"/>
    </location>
</feature>
<dbReference type="InterPro" id="IPR014030">
    <property type="entry name" value="Ketoacyl_synth_N"/>
</dbReference>
<evidence type="ECO:0000256" key="12">
    <source>
        <dbReference type="PROSITE-ProRule" id="PRU01363"/>
    </source>
</evidence>
<evidence type="ECO:0000313" key="16">
    <source>
        <dbReference type="EMBL" id="SFJ89257.1"/>
    </source>
</evidence>
<dbReference type="RefSeq" id="WP_093231697.1">
    <property type="nucleotide sequence ID" value="NZ_FORR01000032.1"/>
</dbReference>
<dbReference type="Pfam" id="PF14765">
    <property type="entry name" value="PS-DH"/>
    <property type="match status" value="1"/>
</dbReference>
<comment type="cofactor">
    <cofactor evidence="1">
        <name>pantetheine 4'-phosphate</name>
        <dbReference type="ChEBI" id="CHEBI:47942"/>
    </cofactor>
</comment>
<dbReference type="SMART" id="SM00826">
    <property type="entry name" value="PKS_DH"/>
    <property type="match status" value="1"/>
</dbReference>
<dbReference type="InterPro" id="IPR057326">
    <property type="entry name" value="KR_dom"/>
</dbReference>
<dbReference type="Pfam" id="PF00109">
    <property type="entry name" value="ketoacyl-synt"/>
    <property type="match status" value="2"/>
</dbReference>
<dbReference type="InterPro" id="IPR016039">
    <property type="entry name" value="Thiolase-like"/>
</dbReference>
<keyword evidence="8" id="KW-0808">Transferase</keyword>
<dbReference type="Gene3D" id="1.10.1200.10">
    <property type="entry name" value="ACP-like"/>
    <property type="match status" value="3"/>
</dbReference>
<dbReference type="SMART" id="SM01294">
    <property type="entry name" value="PKS_PP_betabranch"/>
    <property type="match status" value="2"/>
</dbReference>
<dbReference type="GO" id="GO:0006633">
    <property type="term" value="P:fatty acid biosynthetic process"/>
    <property type="evidence" value="ECO:0007669"/>
    <property type="project" value="InterPro"/>
</dbReference>
<dbReference type="InterPro" id="IPR049900">
    <property type="entry name" value="PKS_mFAS_DH"/>
</dbReference>
<comment type="pathway">
    <text evidence="4">Antibiotic biosynthesis; bacillaene biosynthesis.</text>
</comment>
<dbReference type="SUPFAM" id="SSF51735">
    <property type="entry name" value="NAD(P)-binding Rossmann-fold domains"/>
    <property type="match status" value="2"/>
</dbReference>
<evidence type="ECO:0000256" key="4">
    <source>
        <dbReference type="ARBA" id="ARBA00004789"/>
    </source>
</evidence>
<dbReference type="SMART" id="SM00825">
    <property type="entry name" value="PKS_KS"/>
    <property type="match status" value="2"/>
</dbReference>
<feature type="domain" description="Carrier" evidence="13">
    <location>
        <begin position="34"/>
        <end position="111"/>
    </location>
</feature>
<feature type="domain" description="Carrier" evidence="13">
    <location>
        <begin position="1684"/>
        <end position="1762"/>
    </location>
</feature>
<dbReference type="InterPro" id="IPR006162">
    <property type="entry name" value="Ppantetheine_attach_site"/>
</dbReference>
<dbReference type="SUPFAM" id="SSF47336">
    <property type="entry name" value="ACP-like"/>
    <property type="match status" value="3"/>
</dbReference>
<dbReference type="Gene3D" id="3.40.47.10">
    <property type="match status" value="2"/>
</dbReference>
<dbReference type="InterPro" id="IPR013968">
    <property type="entry name" value="PKS_KR"/>
</dbReference>
<evidence type="ECO:0000256" key="3">
    <source>
        <dbReference type="ARBA" id="ARBA00004496"/>
    </source>
</evidence>
<evidence type="ECO:0000259" key="14">
    <source>
        <dbReference type="PROSITE" id="PS52004"/>
    </source>
</evidence>
<feature type="domain" description="Ketosynthase family 3 (KS3)" evidence="14">
    <location>
        <begin position="277"/>
        <end position="711"/>
    </location>
</feature>
<reference evidence="16 17" key="1">
    <citation type="submission" date="2016-10" db="EMBL/GenBank/DDBJ databases">
        <authorList>
            <person name="de Groot N.N."/>
        </authorList>
    </citation>
    <scope>NUCLEOTIDE SEQUENCE [LARGE SCALE GENOMIC DNA]</scope>
    <source>
        <strain evidence="16 17">DSM 44778</strain>
    </source>
</reference>
<dbReference type="InterPro" id="IPR036736">
    <property type="entry name" value="ACP-like_sf"/>
</dbReference>
<dbReference type="FunFam" id="1.10.1200.10:FF:000019">
    <property type="entry name" value="Phenolpthiocerol synthesis type-I polyketide synthase PPSA"/>
    <property type="match status" value="1"/>
</dbReference>
<dbReference type="InterPro" id="IPR049551">
    <property type="entry name" value="PKS_DH_C"/>
</dbReference>
<proteinExistence type="predicted"/>
<dbReference type="InterPro" id="IPR020841">
    <property type="entry name" value="PKS_Beta-ketoAc_synthase_dom"/>
</dbReference>
<keyword evidence="6" id="KW-0963">Cytoplasm</keyword>
<dbReference type="EMBL" id="FORR01000032">
    <property type="protein sequence ID" value="SFJ89257.1"/>
    <property type="molecule type" value="Genomic_DNA"/>
</dbReference>
<evidence type="ECO:0000256" key="8">
    <source>
        <dbReference type="ARBA" id="ARBA00022679"/>
    </source>
</evidence>
<keyword evidence="5" id="KW-0596">Phosphopantetheine</keyword>
<dbReference type="Pfam" id="PF00550">
    <property type="entry name" value="PP-binding"/>
    <property type="match status" value="3"/>
</dbReference>
<dbReference type="Pfam" id="PF08659">
    <property type="entry name" value="KR"/>
    <property type="match status" value="1"/>
</dbReference>
<dbReference type="InterPro" id="IPR036291">
    <property type="entry name" value="NAD(P)-bd_dom_sf"/>
</dbReference>
<dbReference type="FunFam" id="3.40.47.10:FF:000019">
    <property type="entry name" value="Polyketide synthase type I"/>
    <property type="match status" value="2"/>
</dbReference>
<dbReference type="GO" id="GO:0004312">
    <property type="term" value="F:fatty acid synthase activity"/>
    <property type="evidence" value="ECO:0007669"/>
    <property type="project" value="TreeGrafter"/>
</dbReference>
<evidence type="ECO:0000256" key="1">
    <source>
        <dbReference type="ARBA" id="ARBA00001957"/>
    </source>
</evidence>
<dbReference type="PROSITE" id="PS52019">
    <property type="entry name" value="PKS_MFAS_DH"/>
    <property type="match status" value="1"/>
</dbReference>
<dbReference type="InterPro" id="IPR049552">
    <property type="entry name" value="PKS_DH_N"/>
</dbReference>
<dbReference type="Pfam" id="PF21089">
    <property type="entry name" value="PKS_DH_N"/>
    <property type="match status" value="1"/>
</dbReference>
<dbReference type="Proteomes" id="UP000199545">
    <property type="component" value="Unassembled WGS sequence"/>
</dbReference>
<protein>
    <submittedName>
        <fullName evidence="16">Polyketide synthase PksN</fullName>
    </submittedName>
</protein>
<name>A0A1I3V509_9BACL</name>
<dbReference type="Gene3D" id="3.40.50.720">
    <property type="entry name" value="NAD(P)-binding Rossmann-like Domain"/>
    <property type="match status" value="1"/>
</dbReference>
<comment type="function">
    <text evidence="2">Involved in some intermediate steps for the synthesis of the antibiotic polyketide bacillaene which is involved in secondary metabolism.</text>
</comment>
<evidence type="ECO:0000259" key="15">
    <source>
        <dbReference type="PROSITE" id="PS52019"/>
    </source>
</evidence>